<name>A0A3S4SVN5_PSEFL</name>
<protein>
    <submittedName>
        <fullName evidence="1">Rhs element Vgr protein</fullName>
    </submittedName>
</protein>
<dbReference type="SUPFAM" id="SSF69279">
    <property type="entry name" value="Phage tail proteins"/>
    <property type="match status" value="1"/>
</dbReference>
<reference evidence="1 2" key="1">
    <citation type="submission" date="2018-12" db="EMBL/GenBank/DDBJ databases">
        <authorList>
            <consortium name="Pathogen Informatics"/>
        </authorList>
    </citation>
    <scope>NUCLEOTIDE SEQUENCE [LARGE SCALE GENOMIC DNA]</scope>
    <source>
        <strain evidence="1 2">NCTC9428</strain>
    </source>
</reference>
<organism evidence="1 2">
    <name type="scientific">Pseudomonas fluorescens</name>
    <dbReference type="NCBI Taxonomy" id="294"/>
    <lineage>
        <taxon>Bacteria</taxon>
        <taxon>Pseudomonadati</taxon>
        <taxon>Pseudomonadota</taxon>
        <taxon>Gammaproteobacteria</taxon>
        <taxon>Pseudomonadales</taxon>
        <taxon>Pseudomonadaceae</taxon>
        <taxon>Pseudomonas</taxon>
    </lineage>
</organism>
<accession>A0A3S4SVN5</accession>
<evidence type="ECO:0000313" key="1">
    <source>
        <dbReference type="EMBL" id="VEF11847.1"/>
    </source>
</evidence>
<dbReference type="AlphaFoldDB" id="A0A3S4SVN5"/>
<proteinExistence type="predicted"/>
<dbReference type="EMBL" id="LR134318">
    <property type="protein sequence ID" value="VEF11847.1"/>
    <property type="molecule type" value="Genomic_DNA"/>
</dbReference>
<evidence type="ECO:0000313" key="2">
    <source>
        <dbReference type="Proteomes" id="UP000281909"/>
    </source>
</evidence>
<dbReference type="OrthoDB" id="7029438at2"/>
<sequence length="219" mass="24217">MLTHGKSAVFTLEIEGVAHDLQVAEFRATEALNQTYAVEIEVVSERHDLDLESFLHRPAFLAFGAADIHLVLPRLALNDLTPPLNGKPSHRLGIGAHRLLMPLHGRGLPQEHKEVISEEILSSLRIVKSSPDGLVLCLQYPIRSDSEYSPAKETLELAVCIQTVNGEGKAESRTRVIHIDPRDTGHFAVVIPGSVKKNPPVLLVETQYLDWADHAEQLQ</sequence>
<dbReference type="Proteomes" id="UP000281909">
    <property type="component" value="Chromosome"/>
</dbReference>
<dbReference type="Gene3D" id="2.30.110.50">
    <property type="match status" value="1"/>
</dbReference>
<dbReference type="RefSeq" id="WP_126364709.1">
    <property type="nucleotide sequence ID" value="NZ_LR134318.1"/>
</dbReference>
<gene>
    <name evidence="1" type="ORF">NCTC9428_03474</name>
</gene>